<evidence type="ECO:0000313" key="2">
    <source>
        <dbReference type="EMBL" id="CAH2286017.1"/>
    </source>
</evidence>
<proteinExistence type="predicted"/>
<dbReference type="EMBL" id="OW240915">
    <property type="protein sequence ID" value="CAH2286017.1"/>
    <property type="molecule type" value="Genomic_DNA"/>
</dbReference>
<dbReference type="Proteomes" id="UP001295444">
    <property type="component" value="Chromosome 04"/>
</dbReference>
<accession>A0AAD1S4J8</accession>
<name>A0AAD1S4J8_PELCU</name>
<feature type="region of interest" description="Disordered" evidence="1">
    <location>
        <begin position="1"/>
        <end position="33"/>
    </location>
</feature>
<evidence type="ECO:0000256" key="1">
    <source>
        <dbReference type="SAM" id="MobiDB-lite"/>
    </source>
</evidence>
<keyword evidence="3" id="KW-1185">Reference proteome</keyword>
<organism evidence="2 3">
    <name type="scientific">Pelobates cultripes</name>
    <name type="common">Western spadefoot toad</name>
    <dbReference type="NCBI Taxonomy" id="61616"/>
    <lineage>
        <taxon>Eukaryota</taxon>
        <taxon>Metazoa</taxon>
        <taxon>Chordata</taxon>
        <taxon>Craniata</taxon>
        <taxon>Vertebrata</taxon>
        <taxon>Euteleostomi</taxon>
        <taxon>Amphibia</taxon>
        <taxon>Batrachia</taxon>
        <taxon>Anura</taxon>
        <taxon>Pelobatoidea</taxon>
        <taxon>Pelobatidae</taxon>
        <taxon>Pelobates</taxon>
    </lineage>
</organism>
<reference evidence="2" key="1">
    <citation type="submission" date="2022-03" db="EMBL/GenBank/DDBJ databases">
        <authorList>
            <person name="Alioto T."/>
            <person name="Alioto T."/>
            <person name="Gomez Garrido J."/>
        </authorList>
    </citation>
    <scope>NUCLEOTIDE SEQUENCE</scope>
</reference>
<dbReference type="AlphaFoldDB" id="A0AAD1S4J8"/>
<sequence>MAADQAAHHTLAQEAKHPRGTPAGTECNRRTYKPTWQLRGPEDCNAPTPVWNTACEPTTTISVWAQRLPHGLHTITAALQIGSRLTSGYAEDRSQNNPPKPRG</sequence>
<protein>
    <submittedName>
        <fullName evidence="2">Uncharacterized protein</fullName>
    </submittedName>
</protein>
<evidence type="ECO:0000313" key="3">
    <source>
        <dbReference type="Proteomes" id="UP001295444"/>
    </source>
</evidence>
<gene>
    <name evidence="2" type="ORF">PECUL_23A056690</name>
</gene>